<protein>
    <recommendedName>
        <fullName evidence="1">AB hydrolase-1 domain-containing protein</fullName>
    </recommendedName>
</protein>
<evidence type="ECO:0000259" key="1">
    <source>
        <dbReference type="Pfam" id="PF12697"/>
    </source>
</evidence>
<evidence type="ECO:0000313" key="2">
    <source>
        <dbReference type="EMBL" id="OCL25512.1"/>
    </source>
</evidence>
<feature type="domain" description="AB hydrolase-1" evidence="1">
    <location>
        <begin position="7"/>
        <end position="211"/>
    </location>
</feature>
<comment type="caution">
    <text evidence="2">The sequence shown here is derived from an EMBL/GenBank/DDBJ whole genome shotgun (WGS) entry which is preliminary data.</text>
</comment>
<reference evidence="3" key="1">
    <citation type="submission" date="2016-07" db="EMBL/GenBank/DDBJ databases">
        <authorList>
            <person name="Florea S."/>
            <person name="Webb J.S."/>
            <person name="Jaromczyk J."/>
            <person name="Schardl C.L."/>
        </authorList>
    </citation>
    <scope>NUCLEOTIDE SEQUENCE [LARGE SCALE GENOMIC DNA]</scope>
    <source>
        <strain evidence="3">Z6</strain>
    </source>
</reference>
<dbReference type="Proteomes" id="UP000093514">
    <property type="component" value="Unassembled WGS sequence"/>
</dbReference>
<proteinExistence type="predicted"/>
<keyword evidence="3" id="KW-1185">Reference proteome</keyword>
<evidence type="ECO:0000313" key="3">
    <source>
        <dbReference type="Proteomes" id="UP000093514"/>
    </source>
</evidence>
<dbReference type="InterPro" id="IPR000073">
    <property type="entry name" value="AB_hydrolase_1"/>
</dbReference>
<dbReference type="Pfam" id="PF12697">
    <property type="entry name" value="Abhydrolase_6"/>
    <property type="match status" value="1"/>
</dbReference>
<dbReference type="RefSeq" id="WP_068719424.1">
    <property type="nucleotide sequence ID" value="NZ_LWDV01000010.1"/>
</dbReference>
<reference evidence="2 3" key="2">
    <citation type="submission" date="2016-08" db="EMBL/GenBank/DDBJ databases">
        <title>Orenia metallireducens sp. nov. strain Z6, a Novel Metal-reducing Firmicute from the Deep Subsurface.</title>
        <authorList>
            <person name="Maxim B.I."/>
            <person name="Kenneth K."/>
            <person name="Flynn T.M."/>
            <person name="Oloughlin E.J."/>
            <person name="Locke R.A."/>
            <person name="Weber J.R."/>
            <person name="Egan S.M."/>
            <person name="Mackie R.I."/>
            <person name="Cann I.K."/>
        </authorList>
    </citation>
    <scope>NUCLEOTIDE SEQUENCE [LARGE SCALE GENOMIC DNA]</scope>
    <source>
        <strain evidence="2 3">Z6</strain>
    </source>
</reference>
<accession>A0A1C0A5T6</accession>
<dbReference type="AlphaFoldDB" id="A0A1C0A5T6"/>
<name>A0A1C0A5T6_9FIRM</name>
<dbReference type="SUPFAM" id="SSF53474">
    <property type="entry name" value="alpha/beta-Hydrolases"/>
    <property type="match status" value="1"/>
</dbReference>
<dbReference type="Gene3D" id="3.40.50.1820">
    <property type="entry name" value="alpha/beta hydrolase"/>
    <property type="match status" value="1"/>
</dbReference>
<dbReference type="InterPro" id="IPR029058">
    <property type="entry name" value="AB_hydrolase_fold"/>
</dbReference>
<sequence>MKLMVLFPGWGTSRSLYEGLKLEGYELLIVDSFNKESLVQEIVRRNPSEINFLGWSMGTMMALRYLNDFRVNKLILLAPTLYFLKNQPKIVVKKMIRDIERNKLRTLINFSRLNFYNKSFYEDYLEKYRKELKELDSNYLKEGLRLLLEEDLRDMNIIEGVRPLVVVTKEDEIITNSSSKQVLEFFKDYDFYILEGVGHNMIYEAEEEVNELIRRYLVD</sequence>
<gene>
    <name evidence="2" type="ORF">U472_14315</name>
</gene>
<dbReference type="EMBL" id="LWDV01000010">
    <property type="protein sequence ID" value="OCL25512.1"/>
    <property type="molecule type" value="Genomic_DNA"/>
</dbReference>
<dbReference type="OrthoDB" id="2112808at2"/>
<organism evidence="2 3">
    <name type="scientific">Orenia metallireducens</name>
    <dbReference type="NCBI Taxonomy" id="1413210"/>
    <lineage>
        <taxon>Bacteria</taxon>
        <taxon>Bacillati</taxon>
        <taxon>Bacillota</taxon>
        <taxon>Clostridia</taxon>
        <taxon>Halanaerobiales</taxon>
        <taxon>Halobacteroidaceae</taxon>
        <taxon>Orenia</taxon>
    </lineage>
</organism>